<feature type="compositionally biased region" description="Polar residues" evidence="1">
    <location>
        <begin position="114"/>
        <end position="129"/>
    </location>
</feature>
<dbReference type="Proteomes" id="UP001626550">
    <property type="component" value="Unassembled WGS sequence"/>
</dbReference>
<evidence type="ECO:0000313" key="4">
    <source>
        <dbReference type="Proteomes" id="UP001626550"/>
    </source>
</evidence>
<evidence type="ECO:0000256" key="1">
    <source>
        <dbReference type="SAM" id="MobiDB-lite"/>
    </source>
</evidence>
<dbReference type="PANTHER" id="PTHR46070:SF1">
    <property type="entry name" value="PINSTRIPE, ISOFORM A"/>
    <property type="match status" value="1"/>
</dbReference>
<dbReference type="EMBL" id="JBJKFK010000151">
    <property type="protein sequence ID" value="KAL3319276.1"/>
    <property type="molecule type" value="Genomic_DNA"/>
</dbReference>
<gene>
    <name evidence="3" type="ORF">Ciccas_002064</name>
</gene>
<dbReference type="Gene3D" id="1.20.58.900">
    <property type="match status" value="2"/>
</dbReference>
<evidence type="ECO:0000313" key="3">
    <source>
        <dbReference type="EMBL" id="KAL3319276.1"/>
    </source>
</evidence>
<protein>
    <recommendedName>
        <fullName evidence="2">RUN domain-containing protein</fullName>
    </recommendedName>
</protein>
<dbReference type="AlphaFoldDB" id="A0ABD2QIA4"/>
<keyword evidence="4" id="KW-1185">Reference proteome</keyword>
<reference evidence="3 4" key="1">
    <citation type="submission" date="2024-11" db="EMBL/GenBank/DDBJ databases">
        <title>Adaptive evolution of stress response genes in parasites aligns with host niche diversity.</title>
        <authorList>
            <person name="Hahn C."/>
            <person name="Resl P."/>
        </authorList>
    </citation>
    <scope>NUCLEOTIDE SEQUENCE [LARGE SCALE GENOMIC DNA]</scope>
    <source>
        <strain evidence="3">EGGRZ-B1_66</strain>
        <tissue evidence="3">Body</tissue>
    </source>
</reference>
<dbReference type="PANTHER" id="PTHR46070">
    <property type="entry name" value="PINSTRIPE, ISOFORM A"/>
    <property type="match status" value="1"/>
</dbReference>
<organism evidence="3 4">
    <name type="scientific">Cichlidogyrus casuarinus</name>
    <dbReference type="NCBI Taxonomy" id="1844966"/>
    <lineage>
        <taxon>Eukaryota</taxon>
        <taxon>Metazoa</taxon>
        <taxon>Spiralia</taxon>
        <taxon>Lophotrochozoa</taxon>
        <taxon>Platyhelminthes</taxon>
        <taxon>Monogenea</taxon>
        <taxon>Monopisthocotylea</taxon>
        <taxon>Dactylogyridea</taxon>
        <taxon>Ancyrocephalidae</taxon>
        <taxon>Cichlidogyrus</taxon>
    </lineage>
</organism>
<dbReference type="PROSITE" id="PS50826">
    <property type="entry name" value="RUN"/>
    <property type="match status" value="1"/>
</dbReference>
<feature type="region of interest" description="Disordered" evidence="1">
    <location>
        <begin position="114"/>
        <end position="194"/>
    </location>
</feature>
<feature type="domain" description="RUN" evidence="2">
    <location>
        <begin position="71"/>
        <end position="296"/>
    </location>
</feature>
<accession>A0ABD2QIA4</accession>
<dbReference type="InterPro" id="IPR004012">
    <property type="entry name" value="Run_dom"/>
</dbReference>
<feature type="compositionally biased region" description="Low complexity" evidence="1">
    <location>
        <begin position="169"/>
        <end position="178"/>
    </location>
</feature>
<evidence type="ECO:0000259" key="2">
    <source>
        <dbReference type="PROSITE" id="PS50826"/>
    </source>
</evidence>
<comment type="caution">
    <text evidence="3">The sequence shown here is derived from an EMBL/GenBank/DDBJ whole genome shotgun (WGS) entry which is preliminary data.</text>
</comment>
<dbReference type="SUPFAM" id="SSF140741">
    <property type="entry name" value="RUN domain-like"/>
    <property type="match status" value="1"/>
</dbReference>
<name>A0ABD2QIA4_9PLAT</name>
<dbReference type="InterPro" id="IPR037213">
    <property type="entry name" value="Run_dom_sf"/>
</dbReference>
<dbReference type="Pfam" id="PF02759">
    <property type="entry name" value="RUN"/>
    <property type="match status" value="1"/>
</dbReference>
<dbReference type="InterPro" id="IPR047278">
    <property type="entry name" value="DEN5A/B"/>
</dbReference>
<sequence length="296" mass="32578">METKLFKRPTLAASYQMNPEKSKASIVQAHNEFAGSLLDECKQKTKRMVVSKMGREAISLGHSEAMVVKDMEENILVSGLCDLIERTWSHGLIKKQGKSALWTHLMQYACVASPTKSNSPRHSGSSTPQHGRAYQSRAQTASSVRVARPDKQNGTHVSRPVGDGRRRSGASNASSLNRNRQKSTERGDYTPARKPSADILRDAFLQTVSGVVGNSPAKSSFDPSASYFDYHQVFGLTRGGCDLIDDLGTVRMISGIKTDVGLSRAFIRLALEKKVLSEYLKKLLSNQILLRYNTCA</sequence>
<proteinExistence type="predicted"/>